<organism evidence="1">
    <name type="scientific">marine sediment metagenome</name>
    <dbReference type="NCBI Taxonomy" id="412755"/>
    <lineage>
        <taxon>unclassified sequences</taxon>
        <taxon>metagenomes</taxon>
        <taxon>ecological metagenomes</taxon>
    </lineage>
</organism>
<name>A0A0F9EX11_9ZZZZ</name>
<reference evidence="1" key="1">
    <citation type="journal article" date="2015" name="Nature">
        <title>Complex archaea that bridge the gap between prokaryotes and eukaryotes.</title>
        <authorList>
            <person name="Spang A."/>
            <person name="Saw J.H."/>
            <person name="Jorgensen S.L."/>
            <person name="Zaremba-Niedzwiedzka K."/>
            <person name="Martijn J."/>
            <person name="Lind A.E."/>
            <person name="van Eijk R."/>
            <person name="Schleper C."/>
            <person name="Guy L."/>
            <person name="Ettema T.J."/>
        </authorList>
    </citation>
    <scope>NUCLEOTIDE SEQUENCE</scope>
</reference>
<dbReference type="AlphaFoldDB" id="A0A0F9EX11"/>
<gene>
    <name evidence="1" type="ORF">LCGC14_2022780</name>
</gene>
<protein>
    <submittedName>
        <fullName evidence="1">Uncharacterized protein</fullName>
    </submittedName>
</protein>
<comment type="caution">
    <text evidence="1">The sequence shown here is derived from an EMBL/GenBank/DDBJ whole genome shotgun (WGS) entry which is preliminary data.</text>
</comment>
<proteinExistence type="predicted"/>
<sequence length="534" mass="60060">MKNITKNSIALKYRNALVLNESALVPTPASLTLAMEMLRLGFIASGELVDGISALTNEQVAAVRSELIENLRAMKGADVEYTPMYPNFPEQVAEASDIELFLNAITHYWTRGEWSPEYEVLPREYAEETTKLIEIGVINTEEFRNIIGELMSSNESLSEGDKETIVWFMDNDWPDKLVMFSDFKENTCFVAGELLKRGKDISGVAQTVTDVLRVAVALNDGDVSLAADTKFKSLPRKTRRILTNAIEQVILNGSGSHLEDINRHRGKWVTLFHNLHVGEYSELVYAVAKKIRNNEKIETFNGRVQSYIDTGDIAALLDALKTRPGEFARRLDLLLRKFENKQSIICRIFKGCVDKINTRALLQLYGHTKTRFADTEKRVAFPKGNTQRALLLPGQEALNHATLSKVQASIRTELIDRFGKLDSLGKVWVDPILKECPVPTQQRSASEGLFQVARGTRLSIDDETTLRFFIYWKGRDIDLSATFYDENFENLGYISYTELRSAKYKAYHSGDIVNGSRGASEFIDVSIDDAVTAG</sequence>
<dbReference type="EMBL" id="LAZR01023392">
    <property type="protein sequence ID" value="KKL78643.1"/>
    <property type="molecule type" value="Genomic_DNA"/>
</dbReference>
<feature type="non-terminal residue" evidence="1">
    <location>
        <position position="534"/>
    </location>
</feature>
<accession>A0A0F9EX11</accession>
<evidence type="ECO:0000313" key="1">
    <source>
        <dbReference type="EMBL" id="KKL78643.1"/>
    </source>
</evidence>